<sequence length="112" mass="11666">MRARDPGRPVFARMGGAGIRQLLQPACPVAPSRHTSITPPHHQPAGAEPAPRQVPGVGPAGGISMLEASGIRTGYITNSSSGSLFQRYSHPASIRSVFCSPPLSVEVCVPSQ</sequence>
<evidence type="ECO:0000256" key="1">
    <source>
        <dbReference type="SAM" id="MobiDB-lite"/>
    </source>
</evidence>
<name>A0A8J9WB86_BRALA</name>
<feature type="region of interest" description="Disordered" evidence="1">
    <location>
        <begin position="28"/>
        <end position="63"/>
    </location>
</feature>
<dbReference type="Proteomes" id="UP000838412">
    <property type="component" value="Chromosome 1"/>
</dbReference>
<keyword evidence="3" id="KW-1185">Reference proteome</keyword>
<accession>A0A8J9WB86</accession>
<dbReference type="AlphaFoldDB" id="A0A8J9WB86"/>
<proteinExistence type="predicted"/>
<reference evidence="2" key="1">
    <citation type="submission" date="2022-01" db="EMBL/GenBank/DDBJ databases">
        <authorList>
            <person name="Braso-Vives M."/>
        </authorList>
    </citation>
    <scope>NUCLEOTIDE SEQUENCE</scope>
</reference>
<protein>
    <submittedName>
        <fullName evidence="2">Hypp8 protein</fullName>
    </submittedName>
</protein>
<evidence type="ECO:0000313" key="2">
    <source>
        <dbReference type="EMBL" id="CAH1224505.1"/>
    </source>
</evidence>
<evidence type="ECO:0000313" key="3">
    <source>
        <dbReference type="Proteomes" id="UP000838412"/>
    </source>
</evidence>
<dbReference type="EMBL" id="OV696686">
    <property type="protein sequence ID" value="CAH1224505.1"/>
    <property type="molecule type" value="Genomic_DNA"/>
</dbReference>
<organism evidence="2 3">
    <name type="scientific">Branchiostoma lanceolatum</name>
    <name type="common">Common lancelet</name>
    <name type="synonym">Amphioxus lanceolatum</name>
    <dbReference type="NCBI Taxonomy" id="7740"/>
    <lineage>
        <taxon>Eukaryota</taxon>
        <taxon>Metazoa</taxon>
        <taxon>Chordata</taxon>
        <taxon>Cephalochordata</taxon>
        <taxon>Leptocardii</taxon>
        <taxon>Amphioxiformes</taxon>
        <taxon>Branchiostomatidae</taxon>
        <taxon>Branchiostoma</taxon>
    </lineage>
</organism>
<gene>
    <name evidence="2" type="primary">Hypp8</name>
    <name evidence="2" type="ORF">BLAG_LOCUS13</name>
</gene>